<evidence type="ECO:0008006" key="5">
    <source>
        <dbReference type="Google" id="ProtNLM"/>
    </source>
</evidence>
<feature type="chain" id="PRO_5039194956" description="Lipoprotein" evidence="2">
    <location>
        <begin position="24"/>
        <end position="185"/>
    </location>
</feature>
<feature type="compositionally biased region" description="Low complexity" evidence="1">
    <location>
        <begin position="81"/>
        <end position="95"/>
    </location>
</feature>
<feature type="compositionally biased region" description="Polar residues" evidence="1">
    <location>
        <begin position="58"/>
        <end position="80"/>
    </location>
</feature>
<gene>
    <name evidence="3" type="ORF">H9901_03050</name>
</gene>
<protein>
    <recommendedName>
        <fullName evidence="5">Lipoprotein</fullName>
    </recommendedName>
</protein>
<organism evidence="3 4">
    <name type="scientific">Candidatus Paralactobacillus gallistercoris</name>
    <dbReference type="NCBI Taxonomy" id="2838724"/>
    <lineage>
        <taxon>Bacteria</taxon>
        <taxon>Bacillati</taxon>
        <taxon>Bacillota</taxon>
        <taxon>Bacilli</taxon>
        <taxon>Lactobacillales</taxon>
        <taxon>Lactobacillaceae</taxon>
        <taxon>Lactobacillus</taxon>
    </lineage>
</organism>
<proteinExistence type="predicted"/>
<feature type="signal peptide" evidence="2">
    <location>
        <begin position="1"/>
        <end position="23"/>
    </location>
</feature>
<accession>A0A948X0T5</accession>
<evidence type="ECO:0000313" key="4">
    <source>
        <dbReference type="Proteomes" id="UP000777303"/>
    </source>
</evidence>
<evidence type="ECO:0000256" key="2">
    <source>
        <dbReference type="SAM" id="SignalP"/>
    </source>
</evidence>
<reference evidence="3" key="1">
    <citation type="journal article" date="2021" name="PeerJ">
        <title>Extensive microbial diversity within the chicken gut microbiome revealed by metagenomics and culture.</title>
        <authorList>
            <person name="Gilroy R."/>
            <person name="Ravi A."/>
            <person name="Getino M."/>
            <person name="Pursley I."/>
            <person name="Horton D.L."/>
            <person name="Alikhan N.F."/>
            <person name="Baker D."/>
            <person name="Gharbi K."/>
            <person name="Hall N."/>
            <person name="Watson M."/>
            <person name="Adriaenssens E.M."/>
            <person name="Foster-Nyarko E."/>
            <person name="Jarju S."/>
            <person name="Secka A."/>
            <person name="Antonio M."/>
            <person name="Oren A."/>
            <person name="Chaudhuri R.R."/>
            <person name="La Ragione R."/>
            <person name="Hildebrand F."/>
            <person name="Pallen M.J."/>
        </authorList>
    </citation>
    <scope>NUCLEOTIDE SEQUENCE</scope>
    <source>
        <strain evidence="3">F6-6636</strain>
    </source>
</reference>
<dbReference type="EMBL" id="JAHLFS010000042">
    <property type="protein sequence ID" value="MBU3851656.1"/>
    <property type="molecule type" value="Genomic_DNA"/>
</dbReference>
<feature type="region of interest" description="Disordered" evidence="1">
    <location>
        <begin position="42"/>
        <end position="101"/>
    </location>
</feature>
<sequence>MKKYKILVTILSALGIFTIMLTACHKNEHNKTVSEKYSANVKSNSSSEKSHEITSSVKQNASTVATSNYDKQSAKSVTKDTTSINNQQQTNQINSKQVSAYSQTNNDNQKVNLTNATMAENYLKQKLNLTSNNIYAGNNEQFNGSDSLGNFYTIELVDMSQRLSGKTGLIGYYKVYQNGLIKSQN</sequence>
<evidence type="ECO:0000313" key="3">
    <source>
        <dbReference type="EMBL" id="MBU3851656.1"/>
    </source>
</evidence>
<reference evidence="3" key="2">
    <citation type="submission" date="2021-04" db="EMBL/GenBank/DDBJ databases">
        <authorList>
            <person name="Gilroy R."/>
        </authorList>
    </citation>
    <scope>NUCLEOTIDE SEQUENCE</scope>
    <source>
        <strain evidence="3">F6-6636</strain>
    </source>
</reference>
<dbReference type="AlphaFoldDB" id="A0A948X0T5"/>
<evidence type="ECO:0000256" key="1">
    <source>
        <dbReference type="SAM" id="MobiDB-lite"/>
    </source>
</evidence>
<dbReference type="Proteomes" id="UP000777303">
    <property type="component" value="Unassembled WGS sequence"/>
</dbReference>
<name>A0A948X0T5_9LACO</name>
<keyword evidence="2" id="KW-0732">Signal</keyword>
<feature type="compositionally biased region" description="Low complexity" evidence="1">
    <location>
        <begin position="42"/>
        <end position="57"/>
    </location>
</feature>
<comment type="caution">
    <text evidence="3">The sequence shown here is derived from an EMBL/GenBank/DDBJ whole genome shotgun (WGS) entry which is preliminary data.</text>
</comment>
<dbReference type="PROSITE" id="PS51257">
    <property type="entry name" value="PROKAR_LIPOPROTEIN"/>
    <property type="match status" value="1"/>
</dbReference>